<dbReference type="AlphaFoldDB" id="A0A0N7LZV4"/>
<keyword evidence="3" id="KW-1185">Reference proteome</keyword>
<dbReference type="STRING" id="441103.TRN7648_02125"/>
<dbReference type="RefSeq" id="WP_058247614.1">
    <property type="nucleotide sequence ID" value="NZ_CYSE01000003.1"/>
</dbReference>
<keyword evidence="1" id="KW-1133">Transmembrane helix</keyword>
<sequence length="115" mass="12762">MENTLQDFRKRQEAVHRKHSRMAKGYVNKLDKTTGVIVQQPDSKTGGIGLRVLVFLGLFFMAFKGFVLAWLGEEAFLGHVAELQTGSTVEQAGAWLMQIDPVTARIAEVITPFLG</sequence>
<keyword evidence="1" id="KW-0472">Membrane</keyword>
<evidence type="ECO:0000313" key="3">
    <source>
        <dbReference type="Proteomes" id="UP000054935"/>
    </source>
</evidence>
<evidence type="ECO:0000256" key="1">
    <source>
        <dbReference type="SAM" id="Phobius"/>
    </source>
</evidence>
<proteinExistence type="predicted"/>
<accession>A0A0N7LZV4</accession>
<organism evidence="2 3">
    <name type="scientific">Tropicibacter naphthalenivorans</name>
    <dbReference type="NCBI Taxonomy" id="441103"/>
    <lineage>
        <taxon>Bacteria</taxon>
        <taxon>Pseudomonadati</taxon>
        <taxon>Pseudomonadota</taxon>
        <taxon>Alphaproteobacteria</taxon>
        <taxon>Rhodobacterales</taxon>
        <taxon>Roseobacteraceae</taxon>
        <taxon>Tropicibacter</taxon>
    </lineage>
</organism>
<protein>
    <submittedName>
        <fullName evidence="2">Uncharacterized protein</fullName>
    </submittedName>
</protein>
<feature type="transmembrane region" description="Helical" evidence="1">
    <location>
        <begin position="52"/>
        <end position="71"/>
    </location>
</feature>
<evidence type="ECO:0000313" key="2">
    <source>
        <dbReference type="EMBL" id="CUH78713.1"/>
    </source>
</evidence>
<gene>
    <name evidence="2" type="ORF">TRN7648_02125</name>
</gene>
<keyword evidence="1" id="KW-0812">Transmembrane</keyword>
<dbReference type="EMBL" id="CYSE01000003">
    <property type="protein sequence ID" value="CUH78713.1"/>
    <property type="molecule type" value="Genomic_DNA"/>
</dbReference>
<name>A0A0N7LZV4_9RHOB</name>
<dbReference type="OrthoDB" id="7866534at2"/>
<dbReference type="Proteomes" id="UP000054935">
    <property type="component" value="Unassembled WGS sequence"/>
</dbReference>
<reference evidence="2 3" key="1">
    <citation type="submission" date="2015-09" db="EMBL/GenBank/DDBJ databases">
        <authorList>
            <consortium name="Swine Surveillance"/>
        </authorList>
    </citation>
    <scope>NUCLEOTIDE SEQUENCE [LARGE SCALE GENOMIC DNA]</scope>
    <source>
        <strain evidence="2 3">CECT 7648</strain>
    </source>
</reference>